<organism evidence="1 2">
    <name type="scientific">Halogranum rubrum</name>
    <dbReference type="NCBI Taxonomy" id="553466"/>
    <lineage>
        <taxon>Archaea</taxon>
        <taxon>Methanobacteriati</taxon>
        <taxon>Methanobacteriota</taxon>
        <taxon>Stenosarchaea group</taxon>
        <taxon>Halobacteria</taxon>
        <taxon>Halobacteriales</taxon>
        <taxon>Haloferacaceae</taxon>
    </lineage>
</organism>
<reference evidence="2" key="1">
    <citation type="submission" date="2016-10" db="EMBL/GenBank/DDBJ databases">
        <authorList>
            <person name="Varghese N."/>
            <person name="Submissions S."/>
        </authorList>
    </citation>
    <scope>NUCLEOTIDE SEQUENCE [LARGE SCALE GENOMIC DNA]</scope>
    <source>
        <strain evidence="2">CGMCC 1.7738</strain>
    </source>
</reference>
<gene>
    <name evidence="1" type="ORF">SAMN04487950_2079</name>
</gene>
<dbReference type="AlphaFoldDB" id="A0A1I4ECI6"/>
<evidence type="ECO:0000313" key="1">
    <source>
        <dbReference type="EMBL" id="SFL03482.1"/>
    </source>
</evidence>
<dbReference type="SUPFAM" id="SSF53474">
    <property type="entry name" value="alpha/beta-Hydrolases"/>
    <property type="match status" value="1"/>
</dbReference>
<proteinExistence type="predicted"/>
<evidence type="ECO:0008006" key="3">
    <source>
        <dbReference type="Google" id="ProtNLM"/>
    </source>
</evidence>
<sequence length="294" mass="31629">MNVNRRQFLSATGATLSGLGVLGSAGTAAAASTPYITTRDHFDDDGDLTSGHTQYDYGTSGDVPGVDTGCVGDVTVFVHGWDKKSSESDAEQAALDKMAEADAELTNAGYAGTVVGMTWDNDKGGGWDYGWGVSKDIAQQTGIKLAQFAVDFKYYCPDSTLRFTSHSLGAQVLFNAVRVLDDSSWWDDNGHQIRSVHPFGAATDNEVPTTEDRETYDALYNEVGEVHNYYNAADDVLQFVYNTIEFDQALGETGIESGNVAPPNYADHDVESQVGDDHSNYLATIADDIVGDMP</sequence>
<dbReference type="InterPro" id="IPR006311">
    <property type="entry name" value="TAT_signal"/>
</dbReference>
<dbReference type="Proteomes" id="UP000199607">
    <property type="component" value="Unassembled WGS sequence"/>
</dbReference>
<keyword evidence="2" id="KW-1185">Reference proteome</keyword>
<dbReference type="EMBL" id="FOTC01000002">
    <property type="protein sequence ID" value="SFL03482.1"/>
    <property type="molecule type" value="Genomic_DNA"/>
</dbReference>
<name>A0A1I4ECI6_9EURY</name>
<dbReference type="RefSeq" id="WP_089869074.1">
    <property type="nucleotide sequence ID" value="NZ_FOTC01000002.1"/>
</dbReference>
<accession>A0A1I4ECI6</accession>
<dbReference type="InterPro" id="IPR029058">
    <property type="entry name" value="AB_hydrolase_fold"/>
</dbReference>
<dbReference type="PROSITE" id="PS51318">
    <property type="entry name" value="TAT"/>
    <property type="match status" value="1"/>
</dbReference>
<evidence type="ECO:0000313" key="2">
    <source>
        <dbReference type="Proteomes" id="UP000199607"/>
    </source>
</evidence>
<protein>
    <recommendedName>
        <fullName evidence="3">Alpha/beta hydrolase</fullName>
    </recommendedName>
</protein>